<feature type="region of interest" description="Disordered" evidence="1">
    <location>
        <begin position="30"/>
        <end position="62"/>
    </location>
</feature>
<dbReference type="Proteomes" id="UP000054324">
    <property type="component" value="Unassembled WGS sequence"/>
</dbReference>
<feature type="compositionally biased region" description="Basic and acidic residues" evidence="1">
    <location>
        <begin position="39"/>
        <end position="62"/>
    </location>
</feature>
<dbReference type="GeneID" id="20321469"/>
<reference evidence="2 3" key="1">
    <citation type="submission" date="2013-11" db="EMBL/GenBank/DDBJ databases">
        <title>Opisthorchis viverrini - life in the bile duct.</title>
        <authorList>
            <person name="Young N.D."/>
            <person name="Nagarajan N."/>
            <person name="Lin S.J."/>
            <person name="Korhonen P.K."/>
            <person name="Jex A.R."/>
            <person name="Hall R.S."/>
            <person name="Safavi-Hemami H."/>
            <person name="Kaewkong W."/>
            <person name="Bertrand D."/>
            <person name="Gao S."/>
            <person name="Seet Q."/>
            <person name="Wongkham S."/>
            <person name="Teh B.T."/>
            <person name="Wongkham C."/>
            <person name="Intapan P.M."/>
            <person name="Maleewong W."/>
            <person name="Yang X."/>
            <person name="Hu M."/>
            <person name="Wang Z."/>
            <person name="Hofmann A."/>
            <person name="Sternberg P.W."/>
            <person name="Tan P."/>
            <person name="Wang J."/>
            <person name="Gasser R.B."/>
        </authorList>
    </citation>
    <scope>NUCLEOTIDE SEQUENCE [LARGE SCALE GENOMIC DNA]</scope>
</reference>
<dbReference type="KEGG" id="ovi:T265_07290"/>
<dbReference type="AlphaFoldDB" id="A0A074ZPE7"/>
<evidence type="ECO:0000256" key="1">
    <source>
        <dbReference type="SAM" id="MobiDB-lite"/>
    </source>
</evidence>
<dbReference type="CTD" id="20321469"/>
<proteinExistence type="predicted"/>
<gene>
    <name evidence="2" type="ORF">T265_07290</name>
</gene>
<name>A0A074ZPE7_OPIVI</name>
<organism evidence="2 3">
    <name type="scientific">Opisthorchis viverrini</name>
    <name type="common">Southeast Asian liver fluke</name>
    <dbReference type="NCBI Taxonomy" id="6198"/>
    <lineage>
        <taxon>Eukaryota</taxon>
        <taxon>Metazoa</taxon>
        <taxon>Spiralia</taxon>
        <taxon>Lophotrochozoa</taxon>
        <taxon>Platyhelminthes</taxon>
        <taxon>Trematoda</taxon>
        <taxon>Digenea</taxon>
        <taxon>Opisthorchiida</taxon>
        <taxon>Opisthorchiata</taxon>
        <taxon>Opisthorchiidae</taxon>
        <taxon>Opisthorchis</taxon>
    </lineage>
</organism>
<dbReference type="EMBL" id="KL596784">
    <property type="protein sequence ID" value="KER25185.1"/>
    <property type="molecule type" value="Genomic_DNA"/>
</dbReference>
<evidence type="ECO:0000313" key="3">
    <source>
        <dbReference type="Proteomes" id="UP000054324"/>
    </source>
</evidence>
<keyword evidence="3" id="KW-1185">Reference proteome</keyword>
<accession>A0A074ZPE7</accession>
<sequence>MSQFFRVVQLRIQKSLRKFSCLAMDSQRHKKQIEVGEESQEKDSGVKSEPRSYRGESFRKEC</sequence>
<dbReference type="RefSeq" id="XP_009171041.1">
    <property type="nucleotide sequence ID" value="XM_009172777.1"/>
</dbReference>
<protein>
    <submittedName>
        <fullName evidence="2">Uncharacterized protein</fullName>
    </submittedName>
</protein>
<evidence type="ECO:0000313" key="2">
    <source>
        <dbReference type="EMBL" id="KER25185.1"/>
    </source>
</evidence>